<accession>A0A1C2DP98</accession>
<protein>
    <submittedName>
        <fullName evidence="2">Enamine deaminase RidA</fullName>
    </submittedName>
</protein>
<dbReference type="AlphaFoldDB" id="A0A1C2DP98"/>
<organism evidence="2 3">
    <name type="scientific">Mesorhizobium hungaricum</name>
    <dbReference type="NCBI Taxonomy" id="1566387"/>
    <lineage>
        <taxon>Bacteria</taxon>
        <taxon>Pseudomonadati</taxon>
        <taxon>Pseudomonadota</taxon>
        <taxon>Alphaproteobacteria</taxon>
        <taxon>Hyphomicrobiales</taxon>
        <taxon>Phyllobacteriaceae</taxon>
        <taxon>Mesorhizobium</taxon>
    </lineage>
</organism>
<comment type="caution">
    <text evidence="2">The sequence shown here is derived from an EMBL/GenBank/DDBJ whole genome shotgun (WGS) entry which is preliminary data.</text>
</comment>
<dbReference type="EMBL" id="MDEO01000033">
    <property type="protein sequence ID" value="OCX16604.1"/>
    <property type="molecule type" value="Genomic_DNA"/>
</dbReference>
<evidence type="ECO:0000256" key="1">
    <source>
        <dbReference type="ARBA" id="ARBA00010552"/>
    </source>
</evidence>
<dbReference type="SUPFAM" id="SSF55298">
    <property type="entry name" value="YjgF-like"/>
    <property type="match status" value="1"/>
</dbReference>
<dbReference type="FunFam" id="3.30.1330.40:FF:000001">
    <property type="entry name" value="L-PSP family endoribonuclease"/>
    <property type="match status" value="1"/>
</dbReference>
<dbReference type="PANTHER" id="PTHR11803">
    <property type="entry name" value="2-IMINOBUTANOATE/2-IMINOPROPANOATE DEAMINASE RIDA"/>
    <property type="match status" value="1"/>
</dbReference>
<dbReference type="Gene3D" id="3.30.1330.40">
    <property type="entry name" value="RutC-like"/>
    <property type="match status" value="1"/>
</dbReference>
<dbReference type="InterPro" id="IPR006175">
    <property type="entry name" value="YjgF/YER057c/UK114"/>
</dbReference>
<dbReference type="Proteomes" id="UP000094412">
    <property type="component" value="Unassembled WGS sequence"/>
</dbReference>
<dbReference type="CDD" id="cd00448">
    <property type="entry name" value="YjgF_YER057c_UK114_family"/>
    <property type="match status" value="1"/>
</dbReference>
<dbReference type="GO" id="GO:0005829">
    <property type="term" value="C:cytosol"/>
    <property type="evidence" value="ECO:0007669"/>
    <property type="project" value="TreeGrafter"/>
</dbReference>
<dbReference type="InterPro" id="IPR035959">
    <property type="entry name" value="RutC-like_sf"/>
</dbReference>
<reference evidence="2 3" key="1">
    <citation type="submission" date="2016-08" db="EMBL/GenBank/DDBJ databases">
        <title>Whole genome sequence of Mesorhizobium sp. strain UASWS1009 isolated from industrial sewage.</title>
        <authorList>
            <person name="Crovadore J."/>
            <person name="Calmin G."/>
            <person name="Chablais R."/>
            <person name="Cochard B."/>
            <person name="Lefort F."/>
        </authorList>
    </citation>
    <scope>NUCLEOTIDE SEQUENCE [LARGE SCALE GENOMIC DNA]</scope>
    <source>
        <strain evidence="2 3">UASWS1009</strain>
    </source>
</reference>
<name>A0A1C2DP98_9HYPH</name>
<proteinExistence type="inferred from homology"/>
<dbReference type="GO" id="GO:0019239">
    <property type="term" value="F:deaminase activity"/>
    <property type="evidence" value="ECO:0007669"/>
    <property type="project" value="TreeGrafter"/>
</dbReference>
<gene>
    <name evidence="2" type="ORF">QV13_16130</name>
</gene>
<dbReference type="STRING" id="1566387.QV13_16130"/>
<evidence type="ECO:0000313" key="3">
    <source>
        <dbReference type="Proteomes" id="UP000094412"/>
    </source>
</evidence>
<dbReference type="Pfam" id="PF01042">
    <property type="entry name" value="Ribonuc_L-PSP"/>
    <property type="match status" value="1"/>
</dbReference>
<dbReference type="PANTHER" id="PTHR11803:SF39">
    <property type="entry name" value="2-IMINOBUTANOATE_2-IMINOPROPANOATE DEAMINASE"/>
    <property type="match status" value="1"/>
</dbReference>
<keyword evidence="3" id="KW-1185">Reference proteome</keyword>
<sequence length="154" mass="16840">MESARPCGRGSRLRGSLNRPSKGRHVMEFINSPAAKAARLPFSQAVRVGDVLYLSGALGNVPGKLELVPGGIEAETRQTMANIETVLKENGLTFADIFKCTVMLADMSQWAAFNRVYLEYFDPDRLPARSAFGANGLALGARLELECMAHMPRR</sequence>
<comment type="similarity">
    <text evidence="1">Belongs to the RutC family.</text>
</comment>
<evidence type="ECO:0000313" key="2">
    <source>
        <dbReference type="EMBL" id="OCX16604.1"/>
    </source>
</evidence>